<dbReference type="Pfam" id="PF00512">
    <property type="entry name" value="HisKA"/>
    <property type="match status" value="1"/>
</dbReference>
<dbReference type="Gene3D" id="3.30.565.10">
    <property type="entry name" value="Histidine kinase-like ATPase, C-terminal domain"/>
    <property type="match status" value="1"/>
</dbReference>
<evidence type="ECO:0000313" key="18">
    <source>
        <dbReference type="EMBL" id="OGM03501.1"/>
    </source>
</evidence>
<dbReference type="Gene3D" id="6.10.340.10">
    <property type="match status" value="1"/>
</dbReference>
<dbReference type="GO" id="GO:0000156">
    <property type="term" value="F:phosphorelay response regulator activity"/>
    <property type="evidence" value="ECO:0007669"/>
    <property type="project" value="TreeGrafter"/>
</dbReference>
<dbReference type="AlphaFoldDB" id="A0A1F7WKZ8"/>
<feature type="domain" description="PAS" evidence="16">
    <location>
        <begin position="402"/>
        <end position="476"/>
    </location>
</feature>
<reference evidence="18 19" key="1">
    <citation type="journal article" date="2016" name="Nat. Commun.">
        <title>Thousands of microbial genomes shed light on interconnected biogeochemical processes in an aquifer system.</title>
        <authorList>
            <person name="Anantharaman K."/>
            <person name="Brown C.T."/>
            <person name="Hug L.A."/>
            <person name="Sharon I."/>
            <person name="Castelle C.J."/>
            <person name="Probst A.J."/>
            <person name="Thomas B.C."/>
            <person name="Singh A."/>
            <person name="Wilkins M.J."/>
            <person name="Karaoz U."/>
            <person name="Brodie E.L."/>
            <person name="Williams K.H."/>
            <person name="Hubbard S.S."/>
            <person name="Banfield J.F."/>
        </authorList>
    </citation>
    <scope>NUCLEOTIDE SEQUENCE [LARGE SCALE GENOMIC DNA]</scope>
</reference>
<dbReference type="SMART" id="SM00304">
    <property type="entry name" value="HAMP"/>
    <property type="match status" value="1"/>
</dbReference>
<evidence type="ECO:0000256" key="5">
    <source>
        <dbReference type="ARBA" id="ARBA00022679"/>
    </source>
</evidence>
<evidence type="ECO:0000256" key="2">
    <source>
        <dbReference type="ARBA" id="ARBA00004141"/>
    </source>
</evidence>
<dbReference type="SMART" id="SM00091">
    <property type="entry name" value="PAS"/>
    <property type="match status" value="2"/>
</dbReference>
<evidence type="ECO:0000256" key="4">
    <source>
        <dbReference type="ARBA" id="ARBA00022553"/>
    </source>
</evidence>
<dbReference type="EC" id="2.7.13.3" evidence="3"/>
<feature type="domain" description="HAMP" evidence="17">
    <location>
        <begin position="301"/>
        <end position="355"/>
    </location>
</feature>
<keyword evidence="7" id="KW-0547">Nucleotide-binding</keyword>
<keyword evidence="10 14" id="KW-1133">Transmembrane helix</keyword>
<keyword evidence="6 14" id="KW-0812">Transmembrane</keyword>
<dbReference type="InterPro" id="IPR036890">
    <property type="entry name" value="HATPase_C_sf"/>
</dbReference>
<dbReference type="CDD" id="cd00130">
    <property type="entry name" value="PAS"/>
    <property type="match status" value="1"/>
</dbReference>
<dbReference type="SMART" id="SM00388">
    <property type="entry name" value="HisKA"/>
    <property type="match status" value="1"/>
</dbReference>
<dbReference type="PANTHER" id="PTHR42878">
    <property type="entry name" value="TWO-COMPONENT HISTIDINE KINASE"/>
    <property type="match status" value="1"/>
</dbReference>
<evidence type="ECO:0000259" key="17">
    <source>
        <dbReference type="PROSITE" id="PS50885"/>
    </source>
</evidence>
<dbReference type="PANTHER" id="PTHR42878:SF7">
    <property type="entry name" value="SENSOR HISTIDINE KINASE GLRK"/>
    <property type="match status" value="1"/>
</dbReference>
<evidence type="ECO:0000256" key="1">
    <source>
        <dbReference type="ARBA" id="ARBA00000085"/>
    </source>
</evidence>
<dbReference type="InterPro" id="IPR036097">
    <property type="entry name" value="HisK_dim/P_sf"/>
</dbReference>
<dbReference type="CDD" id="cd06225">
    <property type="entry name" value="HAMP"/>
    <property type="match status" value="1"/>
</dbReference>
<protein>
    <recommendedName>
        <fullName evidence="3">histidine kinase</fullName>
        <ecNumber evidence="3">2.7.13.3</ecNumber>
    </recommendedName>
</protein>
<dbReference type="PRINTS" id="PR00344">
    <property type="entry name" value="BCTRLSENSOR"/>
</dbReference>
<evidence type="ECO:0000313" key="19">
    <source>
        <dbReference type="Proteomes" id="UP000177091"/>
    </source>
</evidence>
<name>A0A1F7WKZ8_9BACT</name>
<proteinExistence type="predicted"/>
<evidence type="ECO:0000256" key="8">
    <source>
        <dbReference type="ARBA" id="ARBA00022777"/>
    </source>
</evidence>
<keyword evidence="9" id="KW-0067">ATP-binding</keyword>
<dbReference type="PROSITE" id="PS50109">
    <property type="entry name" value="HIS_KIN"/>
    <property type="match status" value="1"/>
</dbReference>
<dbReference type="Gene3D" id="3.30.450.20">
    <property type="entry name" value="PAS domain"/>
    <property type="match status" value="2"/>
</dbReference>
<dbReference type="EMBL" id="MGFK01000037">
    <property type="protein sequence ID" value="OGM03501.1"/>
    <property type="molecule type" value="Genomic_DNA"/>
</dbReference>
<evidence type="ECO:0000256" key="7">
    <source>
        <dbReference type="ARBA" id="ARBA00022741"/>
    </source>
</evidence>
<evidence type="ECO:0000256" key="12">
    <source>
        <dbReference type="ARBA" id="ARBA00023136"/>
    </source>
</evidence>
<keyword evidence="4" id="KW-0597">Phosphoprotein</keyword>
<dbReference type="GO" id="GO:0000155">
    <property type="term" value="F:phosphorelay sensor kinase activity"/>
    <property type="evidence" value="ECO:0007669"/>
    <property type="project" value="InterPro"/>
</dbReference>
<dbReference type="NCBIfam" id="TIGR00229">
    <property type="entry name" value="sensory_box"/>
    <property type="match status" value="1"/>
</dbReference>
<dbReference type="GO" id="GO:0016020">
    <property type="term" value="C:membrane"/>
    <property type="evidence" value="ECO:0007669"/>
    <property type="project" value="UniProtKB-SubCell"/>
</dbReference>
<dbReference type="InterPro" id="IPR003661">
    <property type="entry name" value="HisK_dim/P_dom"/>
</dbReference>
<dbReference type="InterPro" id="IPR005467">
    <property type="entry name" value="His_kinase_dom"/>
</dbReference>
<dbReference type="SUPFAM" id="SSF47384">
    <property type="entry name" value="Homodimeric domain of signal transducing histidine kinase"/>
    <property type="match status" value="1"/>
</dbReference>
<evidence type="ECO:0000256" key="6">
    <source>
        <dbReference type="ARBA" id="ARBA00022692"/>
    </source>
</evidence>
<dbReference type="InterPro" id="IPR050351">
    <property type="entry name" value="BphY/WalK/GraS-like"/>
</dbReference>
<keyword evidence="8" id="KW-0418">Kinase</keyword>
<evidence type="ECO:0000256" key="13">
    <source>
        <dbReference type="SAM" id="Coils"/>
    </source>
</evidence>
<comment type="subcellular location">
    <subcellularLocation>
        <location evidence="2">Membrane</location>
        <topology evidence="2">Multi-pass membrane protein</topology>
    </subcellularLocation>
</comment>
<dbReference type="Pfam" id="PF13426">
    <property type="entry name" value="PAS_9"/>
    <property type="match status" value="1"/>
</dbReference>
<feature type="coiled-coil region" evidence="13">
    <location>
        <begin position="347"/>
        <end position="381"/>
    </location>
</feature>
<feature type="transmembrane region" description="Helical" evidence="14">
    <location>
        <begin position="12"/>
        <end position="31"/>
    </location>
</feature>
<evidence type="ECO:0000256" key="11">
    <source>
        <dbReference type="ARBA" id="ARBA00023012"/>
    </source>
</evidence>
<dbReference type="PROSITE" id="PS50112">
    <property type="entry name" value="PAS"/>
    <property type="match status" value="1"/>
</dbReference>
<organism evidence="18 19">
    <name type="scientific">Candidatus Woesebacteria bacterium GWA1_42_12</name>
    <dbReference type="NCBI Taxonomy" id="1802472"/>
    <lineage>
        <taxon>Bacteria</taxon>
        <taxon>Candidatus Woeseibacteriota</taxon>
    </lineage>
</organism>
<dbReference type="InterPro" id="IPR003594">
    <property type="entry name" value="HATPase_dom"/>
</dbReference>
<dbReference type="InterPro" id="IPR007892">
    <property type="entry name" value="CHASE4"/>
</dbReference>
<dbReference type="CDD" id="cd00082">
    <property type="entry name" value="HisKA"/>
    <property type="match status" value="1"/>
</dbReference>
<comment type="caution">
    <text evidence="18">The sequence shown here is derived from an EMBL/GenBank/DDBJ whole genome shotgun (WGS) entry which is preliminary data.</text>
</comment>
<dbReference type="InterPro" id="IPR003660">
    <property type="entry name" value="HAMP_dom"/>
</dbReference>
<dbReference type="GO" id="GO:0005524">
    <property type="term" value="F:ATP binding"/>
    <property type="evidence" value="ECO:0007669"/>
    <property type="project" value="UniProtKB-KW"/>
</dbReference>
<dbReference type="InterPro" id="IPR035965">
    <property type="entry name" value="PAS-like_dom_sf"/>
</dbReference>
<feature type="domain" description="Histidine kinase" evidence="15">
    <location>
        <begin position="671"/>
        <end position="894"/>
    </location>
</feature>
<keyword evidence="5" id="KW-0808">Transferase</keyword>
<evidence type="ECO:0000256" key="3">
    <source>
        <dbReference type="ARBA" id="ARBA00012438"/>
    </source>
</evidence>
<dbReference type="SMART" id="SM00387">
    <property type="entry name" value="HATPase_c"/>
    <property type="match status" value="1"/>
</dbReference>
<dbReference type="InterPro" id="IPR004358">
    <property type="entry name" value="Sig_transdc_His_kin-like_C"/>
</dbReference>
<evidence type="ECO:0000256" key="9">
    <source>
        <dbReference type="ARBA" id="ARBA00022840"/>
    </source>
</evidence>
<feature type="transmembrane region" description="Helical" evidence="14">
    <location>
        <begin position="279"/>
        <end position="303"/>
    </location>
</feature>
<dbReference type="Pfam" id="PF02518">
    <property type="entry name" value="HATPase_c"/>
    <property type="match status" value="1"/>
</dbReference>
<accession>A0A1F7WKZ8</accession>
<dbReference type="InterPro" id="IPR000014">
    <property type="entry name" value="PAS"/>
</dbReference>
<dbReference type="Pfam" id="PF00672">
    <property type="entry name" value="HAMP"/>
    <property type="match status" value="1"/>
</dbReference>
<dbReference type="SUPFAM" id="SSF55874">
    <property type="entry name" value="ATPase domain of HSP90 chaperone/DNA topoisomerase II/histidine kinase"/>
    <property type="match status" value="1"/>
</dbReference>
<evidence type="ECO:0000259" key="15">
    <source>
        <dbReference type="PROSITE" id="PS50109"/>
    </source>
</evidence>
<keyword evidence="11" id="KW-0902">Two-component regulatory system</keyword>
<dbReference type="Gene3D" id="1.10.287.130">
    <property type="match status" value="1"/>
</dbReference>
<evidence type="ECO:0000259" key="16">
    <source>
        <dbReference type="PROSITE" id="PS50112"/>
    </source>
</evidence>
<dbReference type="GO" id="GO:0030295">
    <property type="term" value="F:protein kinase activator activity"/>
    <property type="evidence" value="ECO:0007669"/>
    <property type="project" value="TreeGrafter"/>
</dbReference>
<comment type="catalytic activity">
    <reaction evidence="1">
        <text>ATP + protein L-histidine = ADP + protein N-phospho-L-histidine.</text>
        <dbReference type="EC" id="2.7.13.3"/>
    </reaction>
</comment>
<gene>
    <name evidence="18" type="ORF">A2112_02160</name>
</gene>
<dbReference type="SUPFAM" id="SSF55785">
    <property type="entry name" value="PYP-like sensor domain (PAS domain)"/>
    <property type="match status" value="2"/>
</dbReference>
<keyword evidence="12 14" id="KW-0472">Membrane</keyword>
<dbReference type="Pfam" id="PF05228">
    <property type="entry name" value="CHASE4"/>
    <property type="match status" value="1"/>
</dbReference>
<dbReference type="GO" id="GO:0007234">
    <property type="term" value="P:osmosensory signaling via phosphorelay pathway"/>
    <property type="evidence" value="ECO:0007669"/>
    <property type="project" value="TreeGrafter"/>
</dbReference>
<dbReference type="PROSITE" id="PS50885">
    <property type="entry name" value="HAMP"/>
    <property type="match status" value="1"/>
</dbReference>
<evidence type="ECO:0000256" key="14">
    <source>
        <dbReference type="SAM" id="Phobius"/>
    </source>
</evidence>
<sequence length="895" mass="100005">MRVTASIRFKTLRVMLLSMIVLLVGFSYYALTYLSEEFHSIEDRRIGDNLERILDTQKFNLDNLSIKLTGWAAWDDTYEFTEDKNQEYIDSNLTPFAVQNLRVNFMVFMNNKSEIVTSLGYDYNNSREVDLPEGLRALIYPGSEIITHSEVSGEKKGILSLEEGPLMFVSRPIITSDGEGPIKGTLIFARFLDQRELELLSGVVHFPLQLIKIDDKLGDEYKEAFQVLNRGEKYHVHNADRKTSHGYALVKDYFGKPAFLLRMSYPRDITQQGVRSINIFIASFVIASIGYLVLIIFFVNRFLIKRVEVLSREVVKIGESGSMKLRINVDPSRDEIASLGTSINNMLEFLQIAQREVSEKKKELEGKVGQIQKQNESLTETKKAMLNLLEDEKGLEQALKSERDRIGLIISSMGEGLLVVDNEKRIIMLNPVAENLLETKGQVVIGKSWSEVVKTLKEDKEVPVMERSFTQVVAKRKPIITNLEDDHYYLTKSGRKFPIVSITAPLISGGKLVGAVKVFRDATVDKDAKENIEKEVTERTKELAEEKARLLASIESLPRGFILTDPGGNVILTNKLLVDIFGKIPREGWTLASLQTVLGKSFDLMGNFKKVISQVEKSVYVGALSWGTKFLELFIVPVTLANGSVVGTIILIGDVTEAKVLERSKDEFFSIASHELRTPLTAIRGNTALIKDYFVKKVKDPEFVNIVDDIHTSSIRLIGIVNDFLNLSRLEQGRMEFKKEKVDVAAAIKQVFEELGESASAKSLKLVYIESKTKVPLALADNEKVKEVLVNILGNAINYTEKGDVTVSLTAEGGQLKVKVADTGRGILVANQNLLFRKFQQAGSSLYTRDTTKGTGLGLYISKLMVEGMEGTIGLLVSKVGEGSTFCFTLPIAKS</sequence>
<keyword evidence="13" id="KW-0175">Coiled coil</keyword>
<dbReference type="Proteomes" id="UP000177091">
    <property type="component" value="Unassembled WGS sequence"/>
</dbReference>
<evidence type="ECO:0000256" key="10">
    <source>
        <dbReference type="ARBA" id="ARBA00022989"/>
    </source>
</evidence>